<dbReference type="PANTHER" id="PTHR23327">
    <property type="entry name" value="RING FINGER PROTEIN 127"/>
    <property type="match status" value="1"/>
</dbReference>
<dbReference type="InterPro" id="IPR013083">
    <property type="entry name" value="Znf_RING/FYVE/PHD"/>
</dbReference>
<feature type="region of interest" description="Disordered" evidence="5">
    <location>
        <begin position="51"/>
        <end position="94"/>
    </location>
</feature>
<keyword evidence="2 4" id="KW-0863">Zinc-finger</keyword>
<keyword evidence="1" id="KW-0479">Metal-binding</keyword>
<dbReference type="Gene3D" id="3.30.40.10">
    <property type="entry name" value="Zinc/RING finger domain, C3HC4 (zinc finger)"/>
    <property type="match status" value="1"/>
</dbReference>
<dbReference type="EMBL" id="JARJCM010000009">
    <property type="protein sequence ID" value="KAJ7043652.1"/>
    <property type="molecule type" value="Genomic_DNA"/>
</dbReference>
<dbReference type="PROSITE" id="PS50089">
    <property type="entry name" value="ZF_RING_2"/>
    <property type="match status" value="1"/>
</dbReference>
<evidence type="ECO:0000256" key="1">
    <source>
        <dbReference type="ARBA" id="ARBA00022723"/>
    </source>
</evidence>
<evidence type="ECO:0000256" key="4">
    <source>
        <dbReference type="PROSITE-ProRule" id="PRU00175"/>
    </source>
</evidence>
<comment type="caution">
    <text evidence="7">The sequence shown here is derived from an EMBL/GenBank/DDBJ whole genome shotgun (WGS) entry which is preliminary data.</text>
</comment>
<keyword evidence="3" id="KW-0862">Zinc</keyword>
<dbReference type="SUPFAM" id="SSF57850">
    <property type="entry name" value="RING/U-box"/>
    <property type="match status" value="1"/>
</dbReference>
<evidence type="ECO:0000256" key="3">
    <source>
        <dbReference type="ARBA" id="ARBA00022833"/>
    </source>
</evidence>
<evidence type="ECO:0000256" key="5">
    <source>
        <dbReference type="SAM" id="MobiDB-lite"/>
    </source>
</evidence>
<reference evidence="7" key="1">
    <citation type="submission" date="2023-03" db="EMBL/GenBank/DDBJ databases">
        <title>Massive genome expansion in bonnet fungi (Mycena s.s.) driven by repeated elements and novel gene families across ecological guilds.</title>
        <authorList>
            <consortium name="Lawrence Berkeley National Laboratory"/>
            <person name="Harder C.B."/>
            <person name="Miyauchi S."/>
            <person name="Viragh M."/>
            <person name="Kuo A."/>
            <person name="Thoen E."/>
            <person name="Andreopoulos B."/>
            <person name="Lu D."/>
            <person name="Skrede I."/>
            <person name="Drula E."/>
            <person name="Henrissat B."/>
            <person name="Morin E."/>
            <person name="Kohler A."/>
            <person name="Barry K."/>
            <person name="LaButti K."/>
            <person name="Morin E."/>
            <person name="Salamov A."/>
            <person name="Lipzen A."/>
            <person name="Mereny Z."/>
            <person name="Hegedus B."/>
            <person name="Baldrian P."/>
            <person name="Stursova M."/>
            <person name="Weitz H."/>
            <person name="Taylor A."/>
            <person name="Grigoriev I.V."/>
            <person name="Nagy L.G."/>
            <person name="Martin F."/>
            <person name="Kauserud H."/>
        </authorList>
    </citation>
    <scope>NUCLEOTIDE SEQUENCE</scope>
    <source>
        <strain evidence="7">CBHHK200</strain>
    </source>
</reference>
<feature type="compositionally biased region" description="Low complexity" evidence="5">
    <location>
        <begin position="1"/>
        <end position="13"/>
    </location>
</feature>
<dbReference type="PROSITE" id="PS00518">
    <property type="entry name" value="ZF_RING_1"/>
    <property type="match status" value="1"/>
</dbReference>
<dbReference type="GO" id="GO:0008270">
    <property type="term" value="F:zinc ion binding"/>
    <property type="evidence" value="ECO:0007669"/>
    <property type="project" value="UniProtKB-KW"/>
</dbReference>
<organism evidence="7 8">
    <name type="scientific">Mycena alexandri</name>
    <dbReference type="NCBI Taxonomy" id="1745969"/>
    <lineage>
        <taxon>Eukaryota</taxon>
        <taxon>Fungi</taxon>
        <taxon>Dikarya</taxon>
        <taxon>Basidiomycota</taxon>
        <taxon>Agaricomycotina</taxon>
        <taxon>Agaricomycetes</taxon>
        <taxon>Agaricomycetidae</taxon>
        <taxon>Agaricales</taxon>
        <taxon>Marasmiineae</taxon>
        <taxon>Mycenaceae</taxon>
        <taxon>Mycena</taxon>
    </lineage>
</organism>
<feature type="region of interest" description="Disordered" evidence="5">
    <location>
        <begin position="257"/>
        <end position="294"/>
    </location>
</feature>
<dbReference type="AlphaFoldDB" id="A0AAD6TDI2"/>
<feature type="region of interest" description="Disordered" evidence="5">
    <location>
        <begin position="1"/>
        <end position="22"/>
    </location>
</feature>
<evidence type="ECO:0000256" key="2">
    <source>
        <dbReference type="ARBA" id="ARBA00022771"/>
    </source>
</evidence>
<dbReference type="Pfam" id="PF13445">
    <property type="entry name" value="zf-RING_UBOX"/>
    <property type="match status" value="1"/>
</dbReference>
<dbReference type="SMART" id="SM00184">
    <property type="entry name" value="RING"/>
    <property type="match status" value="1"/>
</dbReference>
<gene>
    <name evidence="7" type="ORF">C8F04DRAFT_725877</name>
</gene>
<keyword evidence="8" id="KW-1185">Reference proteome</keyword>
<protein>
    <recommendedName>
        <fullName evidence="6">RING-type domain-containing protein</fullName>
    </recommendedName>
</protein>
<name>A0AAD6TDI2_9AGAR</name>
<evidence type="ECO:0000259" key="6">
    <source>
        <dbReference type="PROSITE" id="PS50089"/>
    </source>
</evidence>
<feature type="domain" description="RING-type" evidence="6">
    <location>
        <begin position="157"/>
        <end position="209"/>
    </location>
</feature>
<feature type="compositionally biased region" description="Low complexity" evidence="5">
    <location>
        <begin position="62"/>
        <end position="77"/>
    </location>
</feature>
<dbReference type="InterPro" id="IPR017907">
    <property type="entry name" value="Znf_RING_CS"/>
</dbReference>
<dbReference type="InterPro" id="IPR027370">
    <property type="entry name" value="Znf-RING_euk"/>
</dbReference>
<evidence type="ECO:0000313" key="7">
    <source>
        <dbReference type="EMBL" id="KAJ7043652.1"/>
    </source>
</evidence>
<dbReference type="InterPro" id="IPR001841">
    <property type="entry name" value="Znf_RING"/>
</dbReference>
<accession>A0AAD6TDI2</accession>
<sequence>MARATRATPATKTSTRRSSRLRYQGLHLLPSPPLSLTLSLEIKNNAIVEIQQRPKGRRKPLDSSPSLLESTSLCSSEPLDKPYDHRRRSSRITPSELLRREAALQVREAECKRRADELDERSLSVSKKEDEASTLMSQIATRESKATLAQLEEHFTCALCYEIMAQPYSLNPGQCGHTFCALCIIRHFFSRLHKPCGGWHESVDCPMCRALLVITPDRVPRLDITFPFVPNRTAAAVCESMIEKLSQSSAGSSLVVKREESEGNWPGSEWEMEWGRKKGKSKEEEEMEEENADLASWREGGTLRTEWIKKDREGKKEMTHLLKYWTTMRSQDFLDLKQKLGV</sequence>
<evidence type="ECO:0000313" key="8">
    <source>
        <dbReference type="Proteomes" id="UP001218188"/>
    </source>
</evidence>
<dbReference type="Proteomes" id="UP001218188">
    <property type="component" value="Unassembled WGS sequence"/>
</dbReference>
<proteinExistence type="predicted"/>